<organism evidence="2 3">
    <name type="scientific">Azotobacter beijerinckii</name>
    <dbReference type="NCBI Taxonomy" id="170623"/>
    <lineage>
        <taxon>Bacteria</taxon>
        <taxon>Pseudomonadati</taxon>
        <taxon>Pseudomonadota</taxon>
        <taxon>Gammaproteobacteria</taxon>
        <taxon>Pseudomonadales</taxon>
        <taxon>Pseudomonadaceae</taxon>
        <taxon>Azotobacter</taxon>
    </lineage>
</organism>
<accession>A0A1H6ZIG9</accession>
<dbReference type="RefSeq" id="WP_175559862.1">
    <property type="nucleotide sequence ID" value="NZ_FNYO01000131.1"/>
</dbReference>
<proteinExistence type="predicted"/>
<dbReference type="AlphaFoldDB" id="A0A1H6ZIG9"/>
<evidence type="ECO:0000259" key="1">
    <source>
        <dbReference type="Pfam" id="PF18364"/>
    </source>
</evidence>
<dbReference type="EMBL" id="FNYO01000131">
    <property type="protein sequence ID" value="SEJ49360.1"/>
    <property type="molecule type" value="Genomic_DNA"/>
</dbReference>
<dbReference type="STRING" id="170623.SAMN04244579_04586"/>
<dbReference type="Proteomes" id="UP000199005">
    <property type="component" value="Unassembled WGS sequence"/>
</dbReference>
<name>A0A1H6ZIG9_9GAMM</name>
<feature type="domain" description="Molybdopterin oxidoreductase N-terminal" evidence="1">
    <location>
        <begin position="7"/>
        <end position="42"/>
    </location>
</feature>
<gene>
    <name evidence="2" type="ORF">SAMN04244579_04586</name>
</gene>
<reference evidence="2 3" key="1">
    <citation type="submission" date="2016-10" db="EMBL/GenBank/DDBJ databases">
        <authorList>
            <person name="de Groot N.N."/>
        </authorList>
    </citation>
    <scope>NUCLEOTIDE SEQUENCE [LARGE SCALE GENOMIC DNA]</scope>
    <source>
        <strain evidence="2 3">DSM 1041</strain>
    </source>
</reference>
<evidence type="ECO:0000313" key="3">
    <source>
        <dbReference type="Proteomes" id="UP000199005"/>
    </source>
</evidence>
<feature type="non-terminal residue" evidence="2">
    <location>
        <position position="42"/>
    </location>
</feature>
<protein>
    <submittedName>
        <fullName evidence="2">Biotin/methionine sulfoxide reductase</fullName>
    </submittedName>
</protein>
<dbReference type="Pfam" id="PF18364">
    <property type="entry name" value="Molybdopterin_N"/>
    <property type="match status" value="1"/>
</dbReference>
<sequence length="42" mass="4710">MTYTSLHWGAYRPLVENGRLVEMRPVPWDRDPSPIGSSLPGA</sequence>
<evidence type="ECO:0000313" key="2">
    <source>
        <dbReference type="EMBL" id="SEJ49360.1"/>
    </source>
</evidence>
<dbReference type="InterPro" id="IPR041460">
    <property type="entry name" value="Molybdopterin_N"/>
</dbReference>